<reference evidence="9 10" key="1">
    <citation type="submission" date="2021-11" db="EMBL/GenBank/DDBJ databases">
        <title>Black yeast isolated from Biological Soil Crust.</title>
        <authorList>
            <person name="Kurbessoian T."/>
        </authorList>
    </citation>
    <scope>NUCLEOTIDE SEQUENCE [LARGE SCALE GENOMIC DNA]</scope>
    <source>
        <strain evidence="9 10">CCFEE 5522</strain>
    </source>
</reference>
<feature type="signal peptide" evidence="7">
    <location>
        <begin position="1"/>
        <end position="25"/>
    </location>
</feature>
<evidence type="ECO:0000313" key="9">
    <source>
        <dbReference type="EMBL" id="KAK4539114.1"/>
    </source>
</evidence>
<feature type="region of interest" description="Disordered" evidence="5">
    <location>
        <begin position="423"/>
        <end position="443"/>
    </location>
</feature>
<evidence type="ECO:0000256" key="4">
    <source>
        <dbReference type="ARBA" id="ARBA00023136"/>
    </source>
</evidence>
<comment type="subcellular location">
    <subcellularLocation>
        <location evidence="1">Membrane</location>
        <topology evidence="1">Single-pass membrane protein</topology>
    </subcellularLocation>
</comment>
<evidence type="ECO:0000256" key="7">
    <source>
        <dbReference type="SAM" id="SignalP"/>
    </source>
</evidence>
<dbReference type="GO" id="GO:0016020">
    <property type="term" value="C:membrane"/>
    <property type="evidence" value="ECO:0007669"/>
    <property type="project" value="UniProtKB-SubCell"/>
</dbReference>
<feature type="region of interest" description="Disordered" evidence="5">
    <location>
        <begin position="480"/>
        <end position="514"/>
    </location>
</feature>
<organism evidence="9 10">
    <name type="scientific">Oleoguttula mirabilis</name>
    <dbReference type="NCBI Taxonomy" id="1507867"/>
    <lineage>
        <taxon>Eukaryota</taxon>
        <taxon>Fungi</taxon>
        <taxon>Dikarya</taxon>
        <taxon>Ascomycota</taxon>
        <taxon>Pezizomycotina</taxon>
        <taxon>Dothideomycetes</taxon>
        <taxon>Dothideomycetidae</taxon>
        <taxon>Mycosphaerellales</taxon>
        <taxon>Teratosphaeriaceae</taxon>
        <taxon>Oleoguttula</taxon>
    </lineage>
</organism>
<keyword evidence="10" id="KW-1185">Reference proteome</keyword>
<dbReference type="InterPro" id="IPR051694">
    <property type="entry name" value="Immunoregulatory_rcpt-like"/>
</dbReference>
<name>A0AAV9J3B4_9PEZI</name>
<dbReference type="PROSITE" id="PS51767">
    <property type="entry name" value="PEPTIDASE_A1"/>
    <property type="match status" value="1"/>
</dbReference>
<evidence type="ECO:0000313" key="10">
    <source>
        <dbReference type="Proteomes" id="UP001324427"/>
    </source>
</evidence>
<feature type="compositionally biased region" description="Low complexity" evidence="5">
    <location>
        <begin position="544"/>
        <end position="560"/>
    </location>
</feature>
<dbReference type="EMBL" id="JAVFHQ010000129">
    <property type="protein sequence ID" value="KAK4539114.1"/>
    <property type="molecule type" value="Genomic_DNA"/>
</dbReference>
<proteinExistence type="predicted"/>
<feature type="compositionally biased region" description="Polar residues" evidence="5">
    <location>
        <begin position="593"/>
        <end position="611"/>
    </location>
</feature>
<dbReference type="InterPro" id="IPR021109">
    <property type="entry name" value="Peptidase_aspartic_dom_sf"/>
</dbReference>
<feature type="domain" description="Peptidase A1" evidence="8">
    <location>
        <begin position="58"/>
        <end position="406"/>
    </location>
</feature>
<evidence type="ECO:0000256" key="6">
    <source>
        <dbReference type="SAM" id="Phobius"/>
    </source>
</evidence>
<dbReference type="SUPFAM" id="SSF50630">
    <property type="entry name" value="Acid proteases"/>
    <property type="match status" value="1"/>
</dbReference>
<evidence type="ECO:0000256" key="1">
    <source>
        <dbReference type="ARBA" id="ARBA00004167"/>
    </source>
</evidence>
<dbReference type="GO" id="GO:0071944">
    <property type="term" value="C:cell periphery"/>
    <property type="evidence" value="ECO:0007669"/>
    <property type="project" value="UniProtKB-ARBA"/>
</dbReference>
<dbReference type="CDD" id="cd12087">
    <property type="entry name" value="TM_EGFR-like"/>
    <property type="match status" value="1"/>
</dbReference>
<keyword evidence="7" id="KW-0732">Signal</keyword>
<accession>A0AAV9J3B4</accession>
<dbReference type="Proteomes" id="UP001324427">
    <property type="component" value="Unassembled WGS sequence"/>
</dbReference>
<evidence type="ECO:0000256" key="5">
    <source>
        <dbReference type="SAM" id="MobiDB-lite"/>
    </source>
</evidence>
<keyword evidence="4 6" id="KW-0472">Membrane</keyword>
<dbReference type="PANTHER" id="PTHR15549:SF26">
    <property type="entry name" value="AXIAL BUDDING PATTERN PROTEIN 2-RELATED"/>
    <property type="match status" value="1"/>
</dbReference>
<feature type="compositionally biased region" description="Basic and acidic residues" evidence="5">
    <location>
        <begin position="685"/>
        <end position="710"/>
    </location>
</feature>
<feature type="compositionally biased region" description="Basic and acidic residues" evidence="5">
    <location>
        <begin position="495"/>
        <end position="504"/>
    </location>
</feature>
<keyword evidence="3 6" id="KW-1133">Transmembrane helix</keyword>
<gene>
    <name evidence="9" type="ORF">LTR36_001469</name>
</gene>
<feature type="region of interest" description="Disordered" evidence="5">
    <location>
        <begin position="526"/>
        <end position="639"/>
    </location>
</feature>
<sequence>MPSLVHHMLLLPSALLALSVSHALGAVLETRQSNSTTVPAPIAIAPDENWDGIDGAWSSFTLRVGTPQQIVRTLVSFTAYQTWVVFPAGCEAAASQSSCAQSRGGVFNQSASSTFDRIGIYDLWIEANLGYDGNAIYGNDTVGLGGIGENGPTLENTIVGGFAVDDFYLGVFGVNPKPTNFTSFNEPSPSYMTLLREQNYIPSISAAYTAGAQYRFTGVLASLTLGGYDESKFVANDVDFAFAADNERNTVVAIQSIVTPSQIESSPVGTELLPAPVYAFIDNTVPQIWLPLEACLAFEAEFGLVYDNATELYLVNSTLHQDLTTRNPNITFTLGQGLSGGSTVQIALPYAAFDLTAQSPYQGLANTSYYFPLRRAANDTQYTLGRTFLQEAYFSVNWDTARFNVSQCSWDQNAQQHLVALPSVSEDNSSSSGTPNASSPSSNSLGAGAIAGIVVGAVAAIALLIGLGVWYVRRRSRAAKTAEREKLGEDEEVDVPPREPEHTVGEPVGGEPTGREATVFLKAELEGSSPLPPANNRDSDNTRLLSSSHGSGLPGTPGTLEAPSTQGYFGPGGSSSASPTTPSGGEGTHSSTQSGSGRNSRSILSPLSPSEASEADSRERHVYEMPGDMPTIKEKDGRVLSEKEAIAHRERVYNGVDSAPTSAVAVNEGVREPRRVNPEDVVRADTHAGAEERNANMHRAFSFEDRKDESSGELYE</sequence>
<evidence type="ECO:0000256" key="2">
    <source>
        <dbReference type="ARBA" id="ARBA00022692"/>
    </source>
</evidence>
<evidence type="ECO:0000259" key="8">
    <source>
        <dbReference type="PROSITE" id="PS51767"/>
    </source>
</evidence>
<dbReference type="PANTHER" id="PTHR15549">
    <property type="entry name" value="PAIRED IMMUNOGLOBULIN-LIKE TYPE 2 RECEPTOR"/>
    <property type="match status" value="1"/>
</dbReference>
<evidence type="ECO:0000256" key="3">
    <source>
        <dbReference type="ARBA" id="ARBA00022989"/>
    </source>
</evidence>
<dbReference type="InterPro" id="IPR033121">
    <property type="entry name" value="PEPTIDASE_A1"/>
</dbReference>
<dbReference type="Gene3D" id="2.40.70.10">
    <property type="entry name" value="Acid Proteases"/>
    <property type="match status" value="2"/>
</dbReference>
<feature type="compositionally biased region" description="Low complexity" evidence="5">
    <location>
        <begin position="574"/>
        <end position="592"/>
    </location>
</feature>
<feature type="region of interest" description="Disordered" evidence="5">
    <location>
        <begin position="685"/>
        <end position="716"/>
    </location>
</feature>
<dbReference type="Pfam" id="PF00026">
    <property type="entry name" value="Asp"/>
    <property type="match status" value="1"/>
</dbReference>
<feature type="chain" id="PRO_5043406966" description="Peptidase A1 domain-containing protein" evidence="7">
    <location>
        <begin position="26"/>
        <end position="716"/>
    </location>
</feature>
<protein>
    <recommendedName>
        <fullName evidence="8">Peptidase A1 domain-containing protein</fullName>
    </recommendedName>
</protein>
<keyword evidence="2 6" id="KW-0812">Transmembrane</keyword>
<feature type="compositionally biased region" description="Low complexity" evidence="5">
    <location>
        <begin position="428"/>
        <end position="443"/>
    </location>
</feature>
<feature type="transmembrane region" description="Helical" evidence="6">
    <location>
        <begin position="445"/>
        <end position="472"/>
    </location>
</feature>
<comment type="caution">
    <text evidence="9">The sequence shown here is derived from an EMBL/GenBank/DDBJ whole genome shotgun (WGS) entry which is preliminary data.</text>
</comment>
<dbReference type="AlphaFoldDB" id="A0AAV9J3B4"/>